<dbReference type="GO" id="GO:0003700">
    <property type="term" value="F:DNA-binding transcription factor activity"/>
    <property type="evidence" value="ECO:0007669"/>
    <property type="project" value="InterPro"/>
</dbReference>
<dbReference type="InterPro" id="IPR046955">
    <property type="entry name" value="PHR1-like"/>
</dbReference>
<reference evidence="4" key="1">
    <citation type="submission" date="2021-06" db="EMBL/GenBank/DDBJ databases">
        <authorList>
            <person name="Rolland C."/>
        </authorList>
    </citation>
    <scope>NUCLEOTIDE SEQUENCE</scope>
    <source>
        <strain evidence="4">347.936635</strain>
    </source>
</reference>
<evidence type="ECO:0000256" key="3">
    <source>
        <dbReference type="SAM" id="MobiDB-lite"/>
    </source>
</evidence>
<feature type="compositionally biased region" description="Basic and acidic residues" evidence="3">
    <location>
        <begin position="85"/>
        <end position="94"/>
    </location>
</feature>
<proteinExistence type="predicted"/>
<dbReference type="SUPFAM" id="SSF46689">
    <property type="entry name" value="Homeodomain-like"/>
    <property type="match status" value="1"/>
</dbReference>
<evidence type="ECO:0000313" key="4">
    <source>
        <dbReference type="EMBL" id="QYA18560.1"/>
    </source>
</evidence>
<feature type="region of interest" description="Disordered" evidence="3">
    <location>
        <begin position="118"/>
        <end position="137"/>
    </location>
</feature>
<sequence>MGERSSIRVKKPYVRQTTRRLEWDQRLSAAFEKAVIKLGGAAKAKARAITMILQDTFPFITLPHVSSHLQKYREKRGIAIRSKKSRESSEDETSRSTSSKRRVLKNVYAAKQLVVEVQNTEQSSSSSDMEDQQDQSEENKMIDVVYALMTLEYCCGINELNYSKPNEPTYSVHVQCK</sequence>
<dbReference type="PANTHER" id="PTHR31499">
    <property type="entry name" value="MYB FAMILY TRANSCRIPTION FACTOR PHL11"/>
    <property type="match status" value="1"/>
</dbReference>
<dbReference type="Gene3D" id="1.10.10.60">
    <property type="entry name" value="Homeodomain-like"/>
    <property type="match status" value="1"/>
</dbReference>
<dbReference type="EMBL" id="MZ420154">
    <property type="protein sequence ID" value="QYA18560.1"/>
    <property type="molecule type" value="Genomic_DNA"/>
</dbReference>
<dbReference type="InterPro" id="IPR009057">
    <property type="entry name" value="Homeodomain-like_sf"/>
</dbReference>
<protein>
    <submittedName>
        <fullName evidence="4">Uncharacterized protein</fullName>
    </submittedName>
</protein>
<name>A0A8F8PMI4_9VIRU</name>
<dbReference type="PANTHER" id="PTHR31499:SF43">
    <property type="entry name" value="MYB FAMILY TRANSCRIPTION FACTOR APL"/>
    <property type="match status" value="1"/>
</dbReference>
<evidence type="ECO:0000256" key="1">
    <source>
        <dbReference type="ARBA" id="ARBA00023015"/>
    </source>
</evidence>
<dbReference type="InterPro" id="IPR006447">
    <property type="entry name" value="Myb_dom_plants"/>
</dbReference>
<organism evidence="4">
    <name type="scientific">Clandestinovirus</name>
    <dbReference type="NCBI Taxonomy" id="2831644"/>
    <lineage>
        <taxon>Viruses</taxon>
    </lineage>
</organism>
<feature type="region of interest" description="Disordered" evidence="3">
    <location>
        <begin position="76"/>
        <end position="103"/>
    </location>
</feature>
<evidence type="ECO:0000256" key="2">
    <source>
        <dbReference type="ARBA" id="ARBA00023163"/>
    </source>
</evidence>
<accession>A0A8F8PMI4</accession>
<keyword evidence="2" id="KW-0804">Transcription</keyword>
<keyword evidence="1" id="KW-0805">Transcription regulation</keyword>
<dbReference type="NCBIfam" id="TIGR01557">
    <property type="entry name" value="myb_SHAQKYF"/>
    <property type="match status" value="1"/>
</dbReference>
<dbReference type="GO" id="GO:0003677">
    <property type="term" value="F:DNA binding"/>
    <property type="evidence" value="ECO:0007669"/>
    <property type="project" value="InterPro"/>
</dbReference>
<gene>
    <name evidence="4" type="ORF">KOM_12_291</name>
</gene>